<dbReference type="InterPro" id="IPR042099">
    <property type="entry name" value="ANL_N_sf"/>
</dbReference>
<feature type="domain" description="AMP-dependent synthetase/ligase" evidence="1">
    <location>
        <begin position="4"/>
        <end position="370"/>
    </location>
</feature>
<accession>A0ABY7EXW0</accession>
<dbReference type="Gene3D" id="3.40.50.12780">
    <property type="entry name" value="N-terminal domain of ligase-like"/>
    <property type="match status" value="1"/>
</dbReference>
<feature type="domain" description="AMP-binding enzyme C-terminal" evidence="2">
    <location>
        <begin position="422"/>
        <end position="501"/>
    </location>
</feature>
<feature type="non-terminal residue" evidence="3">
    <location>
        <position position="1"/>
    </location>
</feature>
<keyword evidence="4" id="KW-1185">Reference proteome</keyword>
<evidence type="ECO:0000313" key="3">
    <source>
        <dbReference type="EMBL" id="WAR13794.1"/>
    </source>
</evidence>
<dbReference type="Gene3D" id="3.30.300.30">
    <property type="match status" value="1"/>
</dbReference>
<dbReference type="InterPro" id="IPR000873">
    <property type="entry name" value="AMP-dep_synth/lig_dom"/>
</dbReference>
<reference evidence="3" key="1">
    <citation type="submission" date="2022-11" db="EMBL/GenBank/DDBJ databases">
        <title>Centuries of genome instability and evolution in soft-shell clam transmissible cancer (bioRxiv).</title>
        <authorList>
            <person name="Hart S.F.M."/>
            <person name="Yonemitsu M.A."/>
            <person name="Giersch R.M."/>
            <person name="Beal B.F."/>
            <person name="Arriagada G."/>
            <person name="Davis B.W."/>
            <person name="Ostrander E.A."/>
            <person name="Goff S.P."/>
            <person name="Metzger M.J."/>
        </authorList>
    </citation>
    <scope>NUCLEOTIDE SEQUENCE</scope>
    <source>
        <strain evidence="3">MELC-2E11</strain>
        <tissue evidence="3">Siphon/mantle</tissue>
    </source>
</reference>
<dbReference type="Pfam" id="PF13193">
    <property type="entry name" value="AMP-binding_C"/>
    <property type="match status" value="1"/>
</dbReference>
<organism evidence="3 4">
    <name type="scientific">Mya arenaria</name>
    <name type="common">Soft-shell clam</name>
    <dbReference type="NCBI Taxonomy" id="6604"/>
    <lineage>
        <taxon>Eukaryota</taxon>
        <taxon>Metazoa</taxon>
        <taxon>Spiralia</taxon>
        <taxon>Lophotrochozoa</taxon>
        <taxon>Mollusca</taxon>
        <taxon>Bivalvia</taxon>
        <taxon>Autobranchia</taxon>
        <taxon>Heteroconchia</taxon>
        <taxon>Euheterodonta</taxon>
        <taxon>Imparidentia</taxon>
        <taxon>Neoheterodontei</taxon>
        <taxon>Myida</taxon>
        <taxon>Myoidea</taxon>
        <taxon>Myidae</taxon>
        <taxon>Mya</taxon>
    </lineage>
</organism>
<dbReference type="Pfam" id="PF00501">
    <property type="entry name" value="AMP-binding"/>
    <property type="match status" value="1"/>
</dbReference>
<dbReference type="PANTHER" id="PTHR42814">
    <property type="entry name" value="AMP-BINDING DOMAIN-CONTAINING PROTEIN"/>
    <property type="match status" value="1"/>
</dbReference>
<dbReference type="PROSITE" id="PS00455">
    <property type="entry name" value="AMP_BINDING"/>
    <property type="match status" value="1"/>
</dbReference>
<protein>
    <submittedName>
        <fullName evidence="3">ACSF2-like protein</fullName>
    </submittedName>
</protein>
<dbReference type="SUPFAM" id="SSF56801">
    <property type="entry name" value="Acetyl-CoA synthetase-like"/>
    <property type="match status" value="1"/>
</dbReference>
<evidence type="ECO:0000259" key="1">
    <source>
        <dbReference type="Pfam" id="PF00501"/>
    </source>
</evidence>
<dbReference type="PANTHER" id="PTHR42814:SF3">
    <property type="entry name" value="BETA-N-ACETYLHEXOSAMINIDASE"/>
    <property type="match status" value="1"/>
</dbReference>
<evidence type="ECO:0000313" key="4">
    <source>
        <dbReference type="Proteomes" id="UP001164746"/>
    </source>
</evidence>
<dbReference type="CDD" id="cd04433">
    <property type="entry name" value="AFD_class_I"/>
    <property type="match status" value="1"/>
</dbReference>
<name>A0ABY7EXW0_MYAAR</name>
<dbReference type="EMBL" id="CP111020">
    <property type="protein sequence ID" value="WAR13794.1"/>
    <property type="molecule type" value="Genomic_DNA"/>
</dbReference>
<dbReference type="Proteomes" id="UP001164746">
    <property type="component" value="Chromosome 9"/>
</dbReference>
<dbReference type="InterPro" id="IPR025110">
    <property type="entry name" value="AMP-bd_C"/>
</dbReference>
<proteinExistence type="predicted"/>
<sequence length="520" mass="58134">AQYERNVVTWRQLHENSFNVARALLKLGLRKGECVAINLRSCPEWVYLTFGCMVAGLRPACLSFTYTDGSDVVATMERLQTCALLVMDPGENGEKWGVLEPLLDSHSNDASAKSSRMPYLRYLLGHEVSTNILSNVKKLTDLLYTDSSDMTLPEISEDDIALLLQTSGSTGVPKLAAHTHRSILTPRYLHPETIMFDRSLRVYCDRPFTWVGGFPFQVLTGQTRVTTSGFASSGADLMDATVQIIQRERCTLMYVLPPFLHEMIRRKDKIPSDWPLRYILTGGQPITRGAVQCIGPLCDSVVCAYGGTEFIICGLGVVTDIENFVEFSCGKVITGPGFEFKIVDKGGKVVPMNERGEIFIRSRVIFKEYYNDPEKTKEVFTDNGWYKTDDLGRMTSDGNIFVEGRKSNMIISGGMNVAPEILERVLRNCPGVGAAALVPVPDPVFYQVVCACVIKQDGSDLTEETLRRFCEDYHNDRPGVFTVLPTFYMFLDEFPLLLSGKLSRKDLNKLAQERVMPALK</sequence>
<dbReference type="InterPro" id="IPR020845">
    <property type="entry name" value="AMP-binding_CS"/>
</dbReference>
<dbReference type="InterPro" id="IPR045851">
    <property type="entry name" value="AMP-bd_C_sf"/>
</dbReference>
<evidence type="ECO:0000259" key="2">
    <source>
        <dbReference type="Pfam" id="PF13193"/>
    </source>
</evidence>
<gene>
    <name evidence="3" type="ORF">MAR_003899</name>
</gene>